<dbReference type="InterPro" id="IPR009003">
    <property type="entry name" value="Peptidase_S1_PA"/>
</dbReference>
<feature type="domain" description="Peptidase S1" evidence="6">
    <location>
        <begin position="171"/>
        <end position="339"/>
    </location>
</feature>
<sequence length="349" mass="34272">MPLRRPHRLLLAALGTVAIGVGLTVPATAAPVLPVPLDEGAAAALVPAVTEAAGPALAGIWVADGRLMVGTWDAAAAPALSALGATPVVRDEPRRDPAATLAELAARTAQGMPAGIVAYGVDPRTEQVVLDVVDGPGAGAAAASLTGGLDPAVVRVERVAAAPHRQAAVGGGDTITDGSRRCTAGFAASDGSTDWLITAGHCTRGSSSWYTSDGSTIGSDVETAARGVDVGAIAVDPGAVSPTVSGVRVTGSRTAPVGSTVCLYGSTSGRSCGTVERTDMTVDFDGQTQSGLTSVSACAQEGDSGAPYITASGQAQGVHTGAGGQNNCTSYFTPIGTATDALGLSLTTG</sequence>
<dbReference type="EMBL" id="JBBJUP010000001">
    <property type="protein sequence ID" value="MEJ8277708.1"/>
    <property type="molecule type" value="Genomic_DNA"/>
</dbReference>
<evidence type="ECO:0000256" key="2">
    <source>
        <dbReference type="ARBA" id="ARBA00022670"/>
    </source>
</evidence>
<dbReference type="RefSeq" id="WP_340285819.1">
    <property type="nucleotide sequence ID" value="NZ_JBBJUP010000001.1"/>
</dbReference>
<evidence type="ECO:0000313" key="8">
    <source>
        <dbReference type="Proteomes" id="UP001364211"/>
    </source>
</evidence>
<comment type="similarity">
    <text evidence="1">Belongs to the peptidase S1 family.</text>
</comment>
<evidence type="ECO:0000313" key="7">
    <source>
        <dbReference type="EMBL" id="MEJ8277708.1"/>
    </source>
</evidence>
<dbReference type="Proteomes" id="UP001364211">
    <property type="component" value="Unassembled WGS sequence"/>
</dbReference>
<dbReference type="PRINTS" id="PR00861">
    <property type="entry name" value="ALYTICPTASE"/>
</dbReference>
<dbReference type="SUPFAM" id="SSF50494">
    <property type="entry name" value="Trypsin-like serine proteases"/>
    <property type="match status" value="1"/>
</dbReference>
<protein>
    <submittedName>
        <fullName evidence="7">S1 family peptidase</fullName>
    </submittedName>
</protein>
<dbReference type="InterPro" id="IPR043504">
    <property type="entry name" value="Peptidase_S1_PA_chymotrypsin"/>
</dbReference>
<dbReference type="Gene3D" id="2.40.10.10">
    <property type="entry name" value="Trypsin-like serine proteases"/>
    <property type="match status" value="2"/>
</dbReference>
<keyword evidence="4" id="KW-0720">Serine protease</keyword>
<dbReference type="InterPro" id="IPR018114">
    <property type="entry name" value="TRYPSIN_HIS"/>
</dbReference>
<evidence type="ECO:0000256" key="1">
    <source>
        <dbReference type="ARBA" id="ARBA00007664"/>
    </source>
</evidence>
<dbReference type="PROSITE" id="PS00134">
    <property type="entry name" value="TRYPSIN_HIS"/>
    <property type="match status" value="1"/>
</dbReference>
<gene>
    <name evidence="7" type="ORF">WJX68_02085</name>
</gene>
<comment type="caution">
    <text evidence="7">The sequence shown here is derived from an EMBL/GenBank/DDBJ whole genome shotgun (WGS) entry which is preliminary data.</text>
</comment>
<evidence type="ECO:0000256" key="5">
    <source>
        <dbReference type="ARBA" id="ARBA00023157"/>
    </source>
</evidence>
<proteinExistence type="inferred from homology"/>
<name>A0ABU8T177_9PSEU</name>
<organism evidence="7 8">
    <name type="scientific">Pseudonocardia spirodelae</name>
    <dbReference type="NCBI Taxonomy" id="3133431"/>
    <lineage>
        <taxon>Bacteria</taxon>
        <taxon>Bacillati</taxon>
        <taxon>Actinomycetota</taxon>
        <taxon>Actinomycetes</taxon>
        <taxon>Pseudonocardiales</taxon>
        <taxon>Pseudonocardiaceae</taxon>
        <taxon>Pseudonocardia</taxon>
    </lineage>
</organism>
<dbReference type="InterPro" id="IPR001254">
    <property type="entry name" value="Trypsin_dom"/>
</dbReference>
<evidence type="ECO:0000256" key="3">
    <source>
        <dbReference type="ARBA" id="ARBA00022801"/>
    </source>
</evidence>
<keyword evidence="8" id="KW-1185">Reference proteome</keyword>
<keyword evidence="5" id="KW-1015">Disulfide bond</keyword>
<evidence type="ECO:0000259" key="6">
    <source>
        <dbReference type="Pfam" id="PF00089"/>
    </source>
</evidence>
<accession>A0ABU8T177</accession>
<dbReference type="InterPro" id="IPR001316">
    <property type="entry name" value="Pept_S1A_streptogrisin"/>
</dbReference>
<keyword evidence="3" id="KW-0378">Hydrolase</keyword>
<dbReference type="CDD" id="cd21112">
    <property type="entry name" value="alphaLP-like"/>
    <property type="match status" value="1"/>
</dbReference>
<dbReference type="Pfam" id="PF00089">
    <property type="entry name" value="Trypsin"/>
    <property type="match status" value="1"/>
</dbReference>
<dbReference type="PIRSF" id="PIRSF001134">
    <property type="entry name" value="Streptogrisin"/>
    <property type="match status" value="1"/>
</dbReference>
<reference evidence="7 8" key="1">
    <citation type="submission" date="2024-03" db="EMBL/GenBank/DDBJ databases">
        <title>Draft genome sequence of Pseudonocardia sp. DW16-2.</title>
        <authorList>
            <person name="Duangmal K."/>
        </authorList>
    </citation>
    <scope>NUCLEOTIDE SEQUENCE [LARGE SCALE GENOMIC DNA]</scope>
    <source>
        <strain evidence="7 8">DW16-2</strain>
    </source>
</reference>
<evidence type="ECO:0000256" key="4">
    <source>
        <dbReference type="ARBA" id="ARBA00022825"/>
    </source>
</evidence>
<keyword evidence="2" id="KW-0645">Protease</keyword>